<dbReference type="SMART" id="SM00028">
    <property type="entry name" value="TPR"/>
    <property type="match status" value="2"/>
</dbReference>
<keyword evidence="1" id="KW-0802">TPR repeat</keyword>
<dbReference type="Gene3D" id="1.25.40.10">
    <property type="entry name" value="Tetratricopeptide repeat domain"/>
    <property type="match status" value="1"/>
</dbReference>
<evidence type="ECO:0000313" key="3">
    <source>
        <dbReference type="EMBL" id="QHX43653.1"/>
    </source>
</evidence>
<protein>
    <submittedName>
        <fullName evidence="3">Tetratricopeptide repeat protein</fullName>
    </submittedName>
</protein>
<dbReference type="Proteomes" id="UP000464374">
    <property type="component" value="Chromosome"/>
</dbReference>
<dbReference type="AlphaFoldDB" id="A0A6P1Y3G7"/>
<dbReference type="SUPFAM" id="SSF48452">
    <property type="entry name" value="TPR-like"/>
    <property type="match status" value="1"/>
</dbReference>
<sequence>MPSSILEQAKKQFVKGNYQQVINLLEPHVTQYVVSSDTKDVVYNASFNKSFPFYLYLGLACLHAGDIGGAVDYLACARKIKMTDPDLLCAQAVLFLRRGDTARAIDYYLEAIEYNPNHELARSGLEFIRTHNTPEAIGDAVQSGEIKKFYPRPGVQSYIKKRIILFACLVVAAFVAVIAVMVLIKIPLSLRTQNNNRADLSAFALLSDEKARPIDTGGTYRYMLSEKEVLAAYRNAQKYFQDSRDNLAQIEVNRILSSNAAHSIKQKARLLMDYFAKPGFDTVRDIPSYSEVRADIPLYLDCWTIWSGRATNIQSDGDNTSFDLLVGYSERIQLEGVVPIFCNFSVRIDSERPIEVLGKIQQRGGILFLKAAGIHQSQVPENKR</sequence>
<evidence type="ECO:0000256" key="1">
    <source>
        <dbReference type="PROSITE-ProRule" id="PRU00339"/>
    </source>
</evidence>
<dbReference type="KEGG" id="trz:GWP43_09630"/>
<dbReference type="InterPro" id="IPR011990">
    <property type="entry name" value="TPR-like_helical_dom_sf"/>
</dbReference>
<accession>A0A6P1Y3G7</accession>
<reference evidence="3 4" key="1">
    <citation type="submission" date="2020-01" db="EMBL/GenBank/DDBJ databases">
        <title>Complete genome sequence of a human oral phylogroup 1 Treponema sp. strain ATCC 700766, originally isolated from periodontitis dental plaque.</title>
        <authorList>
            <person name="Chan Y."/>
            <person name="Huo Y.-B."/>
            <person name="Yu X.-L."/>
            <person name="Zeng H."/>
            <person name="Leung W.-K."/>
            <person name="Watt R.M."/>
        </authorList>
    </citation>
    <scope>NUCLEOTIDE SEQUENCE [LARGE SCALE GENOMIC DNA]</scope>
    <source>
        <strain evidence="3 4">OMZ 804</strain>
    </source>
</reference>
<evidence type="ECO:0000313" key="4">
    <source>
        <dbReference type="Proteomes" id="UP000464374"/>
    </source>
</evidence>
<organism evidence="3 4">
    <name type="scientific">Treponema vincentii</name>
    <dbReference type="NCBI Taxonomy" id="69710"/>
    <lineage>
        <taxon>Bacteria</taxon>
        <taxon>Pseudomonadati</taxon>
        <taxon>Spirochaetota</taxon>
        <taxon>Spirochaetia</taxon>
        <taxon>Spirochaetales</taxon>
        <taxon>Treponemataceae</taxon>
        <taxon>Treponema</taxon>
    </lineage>
</organism>
<dbReference type="RefSeq" id="WP_162663968.1">
    <property type="nucleotide sequence ID" value="NZ_CP048020.1"/>
</dbReference>
<keyword evidence="2" id="KW-0812">Transmembrane</keyword>
<dbReference type="EMBL" id="CP048020">
    <property type="protein sequence ID" value="QHX43653.1"/>
    <property type="molecule type" value="Genomic_DNA"/>
</dbReference>
<dbReference type="InterPro" id="IPR019734">
    <property type="entry name" value="TPR_rpt"/>
</dbReference>
<feature type="transmembrane region" description="Helical" evidence="2">
    <location>
        <begin position="163"/>
        <end position="184"/>
    </location>
</feature>
<keyword evidence="2" id="KW-0472">Membrane</keyword>
<feature type="transmembrane region" description="Helical" evidence="2">
    <location>
        <begin position="53"/>
        <end position="75"/>
    </location>
</feature>
<evidence type="ECO:0000256" key="2">
    <source>
        <dbReference type="SAM" id="Phobius"/>
    </source>
</evidence>
<dbReference type="PROSITE" id="PS50005">
    <property type="entry name" value="TPR"/>
    <property type="match status" value="1"/>
</dbReference>
<name>A0A6P1Y3G7_9SPIR</name>
<feature type="repeat" description="TPR" evidence="1">
    <location>
        <begin position="85"/>
        <end position="118"/>
    </location>
</feature>
<gene>
    <name evidence="3" type="ORF">GWP43_09630</name>
</gene>
<keyword evidence="2" id="KW-1133">Transmembrane helix</keyword>
<proteinExistence type="predicted"/>